<gene>
    <name evidence="4" type="ORF">Q765_01435</name>
</gene>
<feature type="modified residue" description="4-aspartylphosphate" evidence="1">
    <location>
        <position position="55"/>
    </location>
</feature>
<dbReference type="InterPro" id="IPR001789">
    <property type="entry name" value="Sig_transdc_resp-reg_receiver"/>
</dbReference>
<dbReference type="GO" id="GO:0000156">
    <property type="term" value="F:phosphorelay response regulator activity"/>
    <property type="evidence" value="ECO:0007669"/>
    <property type="project" value="InterPro"/>
</dbReference>
<dbReference type="PROSITE" id="PS50930">
    <property type="entry name" value="HTH_LYTTR"/>
    <property type="match status" value="1"/>
</dbReference>
<dbReference type="Pfam" id="PF04397">
    <property type="entry name" value="LytTR"/>
    <property type="match status" value="1"/>
</dbReference>
<dbReference type="SUPFAM" id="SSF52172">
    <property type="entry name" value="CheY-like"/>
    <property type="match status" value="1"/>
</dbReference>
<evidence type="ECO:0000256" key="1">
    <source>
        <dbReference type="PROSITE-ProRule" id="PRU00169"/>
    </source>
</evidence>
<dbReference type="eggNOG" id="COG3279">
    <property type="taxonomic scope" value="Bacteria"/>
</dbReference>
<dbReference type="RefSeq" id="WP_020211615.1">
    <property type="nucleotide sequence ID" value="NZ_JRLX01000001.1"/>
</dbReference>
<reference evidence="4 5" key="1">
    <citation type="submission" date="2013-09" db="EMBL/GenBank/DDBJ databases">
        <authorList>
            <person name="Zeng Z."/>
            <person name="Chen C."/>
        </authorList>
    </citation>
    <scope>NUCLEOTIDE SEQUENCE [LARGE SCALE GENOMIC DNA]</scope>
    <source>
        <strain evidence="4 5">WB 3.3-2</strain>
    </source>
</reference>
<feature type="domain" description="HTH LytTR-type" evidence="3">
    <location>
        <begin position="132"/>
        <end position="230"/>
    </location>
</feature>
<dbReference type="AlphaFoldDB" id="A0A0A2M8K8"/>
<dbReference type="SMART" id="SM00448">
    <property type="entry name" value="REC"/>
    <property type="match status" value="1"/>
</dbReference>
<dbReference type="SMART" id="SM00850">
    <property type="entry name" value="LytTR"/>
    <property type="match status" value="1"/>
</dbReference>
<keyword evidence="1" id="KW-0597">Phosphoprotein</keyword>
<sequence length="232" mass="26601">MKLNCVVVDDSTIQRITIAKLVNEHPDLTLVGDFSNASETRNCILHKNVDLLFLDIEMPVQSGFDLLDGLKTRPQIIFVSSKSDYALKAFDYAAVDYLHKPVTKDRFSKAVQKAFEMHQLKKDGPEEEGEFIFVKSNLKNFKIFISKIKWVEAFGDYIKINTDEETHLVLSTMKSFEGELPADRFLRVHKSYIINIDKVDRFNSKFAEIGNTKIPLSRNKKEDLAVALNRPQ</sequence>
<dbReference type="Proteomes" id="UP000030152">
    <property type="component" value="Unassembled WGS sequence"/>
</dbReference>
<dbReference type="InterPro" id="IPR007492">
    <property type="entry name" value="LytTR_DNA-bd_dom"/>
</dbReference>
<keyword evidence="5" id="KW-1185">Reference proteome</keyword>
<evidence type="ECO:0000313" key="5">
    <source>
        <dbReference type="Proteomes" id="UP000030152"/>
    </source>
</evidence>
<dbReference type="Pfam" id="PF00072">
    <property type="entry name" value="Response_reg"/>
    <property type="match status" value="1"/>
</dbReference>
<organism evidence="4 5">
    <name type="scientific">Flavobacterium rivuli WB 3.3-2 = DSM 21788</name>
    <dbReference type="NCBI Taxonomy" id="1121895"/>
    <lineage>
        <taxon>Bacteria</taxon>
        <taxon>Pseudomonadati</taxon>
        <taxon>Bacteroidota</taxon>
        <taxon>Flavobacteriia</taxon>
        <taxon>Flavobacteriales</taxon>
        <taxon>Flavobacteriaceae</taxon>
        <taxon>Flavobacterium</taxon>
    </lineage>
</organism>
<dbReference type="PANTHER" id="PTHR37299:SF1">
    <property type="entry name" value="STAGE 0 SPORULATION PROTEIN A HOMOLOG"/>
    <property type="match status" value="1"/>
</dbReference>
<proteinExistence type="predicted"/>
<name>A0A0A2M8K8_9FLAO</name>
<evidence type="ECO:0000313" key="4">
    <source>
        <dbReference type="EMBL" id="KGO88594.1"/>
    </source>
</evidence>
<dbReference type="PANTHER" id="PTHR37299">
    <property type="entry name" value="TRANSCRIPTIONAL REGULATOR-RELATED"/>
    <property type="match status" value="1"/>
</dbReference>
<dbReference type="OrthoDB" id="2168082at2"/>
<evidence type="ECO:0000259" key="3">
    <source>
        <dbReference type="PROSITE" id="PS50930"/>
    </source>
</evidence>
<dbReference type="STRING" id="1121895.GCA_000378485_00491"/>
<dbReference type="Gene3D" id="2.40.50.1020">
    <property type="entry name" value="LytTr DNA-binding domain"/>
    <property type="match status" value="1"/>
</dbReference>
<dbReference type="EMBL" id="JRLX01000001">
    <property type="protein sequence ID" value="KGO88594.1"/>
    <property type="molecule type" value="Genomic_DNA"/>
</dbReference>
<protein>
    <submittedName>
        <fullName evidence="4">Transcriptional regulator</fullName>
    </submittedName>
</protein>
<evidence type="ECO:0000259" key="2">
    <source>
        <dbReference type="PROSITE" id="PS50110"/>
    </source>
</evidence>
<accession>A0A0A2M8K8</accession>
<dbReference type="InterPro" id="IPR046947">
    <property type="entry name" value="LytR-like"/>
</dbReference>
<dbReference type="GO" id="GO:0003677">
    <property type="term" value="F:DNA binding"/>
    <property type="evidence" value="ECO:0007669"/>
    <property type="project" value="InterPro"/>
</dbReference>
<feature type="domain" description="Response regulatory" evidence="2">
    <location>
        <begin position="4"/>
        <end position="115"/>
    </location>
</feature>
<dbReference type="PROSITE" id="PS50110">
    <property type="entry name" value="RESPONSE_REGULATORY"/>
    <property type="match status" value="1"/>
</dbReference>
<dbReference type="Gene3D" id="3.40.50.2300">
    <property type="match status" value="1"/>
</dbReference>
<comment type="caution">
    <text evidence="4">The sequence shown here is derived from an EMBL/GenBank/DDBJ whole genome shotgun (WGS) entry which is preliminary data.</text>
</comment>
<dbReference type="InterPro" id="IPR011006">
    <property type="entry name" value="CheY-like_superfamily"/>
</dbReference>